<sequence length="67" mass="7948">MPLPTFYPDDSEFEYRLRKHRKSPGYEASVCRRRKGKQLRKTATRKPHRKWKQCVPSRVGYKPAVSG</sequence>
<dbReference type="EMBL" id="PKMI01000020">
    <property type="protein sequence ID" value="RBA15877.1"/>
    <property type="molecule type" value="Genomic_DNA"/>
</dbReference>
<protein>
    <submittedName>
        <fullName evidence="2">Uncharacterized protein</fullName>
    </submittedName>
</protein>
<accession>A0A365N508</accession>
<dbReference type="AlphaFoldDB" id="A0A365N508"/>
<proteinExistence type="predicted"/>
<feature type="region of interest" description="Disordered" evidence="1">
    <location>
        <begin position="24"/>
        <end position="55"/>
    </location>
</feature>
<evidence type="ECO:0000313" key="3">
    <source>
        <dbReference type="Proteomes" id="UP000251714"/>
    </source>
</evidence>
<organism evidence="2 3">
    <name type="scientific">Gibberella intermedia</name>
    <name type="common">Bulb rot disease fungus</name>
    <name type="synonym">Fusarium proliferatum</name>
    <dbReference type="NCBI Taxonomy" id="948311"/>
    <lineage>
        <taxon>Eukaryota</taxon>
        <taxon>Fungi</taxon>
        <taxon>Dikarya</taxon>
        <taxon>Ascomycota</taxon>
        <taxon>Pezizomycotina</taxon>
        <taxon>Sordariomycetes</taxon>
        <taxon>Hypocreomycetidae</taxon>
        <taxon>Hypocreales</taxon>
        <taxon>Nectriaceae</taxon>
        <taxon>Fusarium</taxon>
        <taxon>Fusarium fujikuroi species complex</taxon>
    </lineage>
</organism>
<dbReference type="Proteomes" id="UP000251714">
    <property type="component" value="Unassembled WGS sequence"/>
</dbReference>
<feature type="compositionally biased region" description="Basic residues" evidence="1">
    <location>
        <begin position="31"/>
        <end position="52"/>
    </location>
</feature>
<name>A0A365N508_GIBIN</name>
<reference evidence="2 3" key="1">
    <citation type="submission" date="2017-12" db="EMBL/GenBank/DDBJ databases">
        <title>Genome sequence of the mycotoxigenic crop pathogen Fusarium proliferatum, strain ITEM 2341 from Date Palm.</title>
        <authorList>
            <person name="Almiman B.F."/>
            <person name="Shittu T.A."/>
            <person name="Muthumeenakshi S."/>
            <person name="Baroncelli R."/>
            <person name="Sreenivasaprasada S."/>
        </authorList>
    </citation>
    <scope>NUCLEOTIDE SEQUENCE [LARGE SCALE GENOMIC DNA]</scope>
    <source>
        <strain evidence="2 3">ITEM 2341</strain>
    </source>
</reference>
<evidence type="ECO:0000313" key="2">
    <source>
        <dbReference type="EMBL" id="RBA15877.1"/>
    </source>
</evidence>
<comment type="caution">
    <text evidence="2">The sequence shown here is derived from an EMBL/GenBank/DDBJ whole genome shotgun (WGS) entry which is preliminary data.</text>
</comment>
<evidence type="ECO:0000256" key="1">
    <source>
        <dbReference type="SAM" id="MobiDB-lite"/>
    </source>
</evidence>
<gene>
    <name evidence="2" type="ORF">FPRO05_12098</name>
</gene>